<keyword evidence="3" id="KW-1185">Reference proteome</keyword>
<evidence type="ECO:0000313" key="2">
    <source>
        <dbReference type="EMBL" id="EHJ60899.1"/>
    </source>
</evidence>
<evidence type="ECO:0000313" key="3">
    <source>
        <dbReference type="Proteomes" id="UP000004030"/>
    </source>
</evidence>
<dbReference type="SUPFAM" id="SSF51735">
    <property type="entry name" value="NAD(P)-binding Rossmann-fold domains"/>
    <property type="match status" value="1"/>
</dbReference>
<protein>
    <recommendedName>
        <fullName evidence="4">Short-chain dehydrogenase/reductase SDR</fullName>
    </recommendedName>
</protein>
<dbReference type="GO" id="GO:0016616">
    <property type="term" value="F:oxidoreductase activity, acting on the CH-OH group of donors, NAD or NADP as acceptor"/>
    <property type="evidence" value="ECO:0007669"/>
    <property type="project" value="TreeGrafter"/>
</dbReference>
<reference evidence="2 3" key="1">
    <citation type="journal article" date="2012" name="J. Bacteriol.">
        <title>Genome sequence of benzo(a)pyrene-degrading bacterium Novosphingobium pentaromativorans US6-1.</title>
        <authorList>
            <person name="Luo Y.R."/>
            <person name="Kang S.G."/>
            <person name="Kim S.J."/>
            <person name="Kim M.R."/>
            <person name="Li N."/>
            <person name="Lee J.H."/>
            <person name="Kwon K.K."/>
        </authorList>
    </citation>
    <scope>NUCLEOTIDE SEQUENCE [LARGE SCALE GENOMIC DNA]</scope>
    <source>
        <strain evidence="2 3">US6-1</strain>
    </source>
</reference>
<dbReference type="PANTHER" id="PTHR42760">
    <property type="entry name" value="SHORT-CHAIN DEHYDROGENASES/REDUCTASES FAMILY MEMBER"/>
    <property type="match status" value="1"/>
</dbReference>
<dbReference type="STRING" id="1088721.JI59_09790"/>
<dbReference type="Pfam" id="PF00106">
    <property type="entry name" value="adh_short"/>
    <property type="match status" value="1"/>
</dbReference>
<dbReference type="eggNOG" id="COG1028">
    <property type="taxonomic scope" value="Bacteria"/>
</dbReference>
<dbReference type="PRINTS" id="PR00081">
    <property type="entry name" value="GDHRDH"/>
</dbReference>
<dbReference type="InterPro" id="IPR036291">
    <property type="entry name" value="NAD(P)-bd_dom_sf"/>
</dbReference>
<dbReference type="Proteomes" id="UP000004030">
    <property type="component" value="Unassembled WGS sequence"/>
</dbReference>
<dbReference type="PROSITE" id="PS51257">
    <property type="entry name" value="PROKAR_LIPOPROTEIN"/>
    <property type="match status" value="1"/>
</dbReference>
<dbReference type="Pfam" id="PF13561">
    <property type="entry name" value="adh_short_C2"/>
    <property type="match status" value="1"/>
</dbReference>
<dbReference type="InterPro" id="IPR002347">
    <property type="entry name" value="SDR_fam"/>
</dbReference>
<gene>
    <name evidence="2" type="ORF">NSU_2059</name>
</gene>
<organism evidence="2 3">
    <name type="scientific">Novosphingobium pentaromativorans US6-1</name>
    <dbReference type="NCBI Taxonomy" id="1088721"/>
    <lineage>
        <taxon>Bacteria</taxon>
        <taxon>Pseudomonadati</taxon>
        <taxon>Pseudomonadota</taxon>
        <taxon>Alphaproteobacteria</taxon>
        <taxon>Sphingomonadales</taxon>
        <taxon>Sphingomonadaceae</taxon>
        <taxon>Novosphingobium</taxon>
    </lineage>
</organism>
<dbReference type="PATRIC" id="fig|1088721.3.peg.2038"/>
<comment type="caution">
    <text evidence="2">The sequence shown here is derived from an EMBL/GenBank/DDBJ whole genome shotgun (WGS) entry which is preliminary data.</text>
</comment>
<accession>G6ECI8</accession>
<name>G6ECI8_9SPHN</name>
<proteinExistence type="inferred from homology"/>
<sequence length="282" mass="28561">MEHENGRRMALVTGASGGIGSACALRLGQDHALFLTDIDEGGLRIAASRMKQAGIAIAGTAVADLSGDGEALRIVALARGCGPLASVLHAAGLSPAMGSASEVLRANWLATEALLEALETSLEPGLTAIIIASMAGHLCLPDNDIDAILRAPCSSKAIDSLAAELDRLGSGDAAKASALAYNHSKRANLLTVMRRAAPWGMQGARIASISPGLVDTRMGRLELEAQPQAAQILAMTPLGLVDPKDIAATAAFLASGDARMLTGCDIRVDGGATGVLLSGPAG</sequence>
<comment type="similarity">
    <text evidence="1">Belongs to the short-chain dehydrogenases/reductases (SDR) family.</text>
</comment>
<dbReference type="EMBL" id="AGFM01000029">
    <property type="protein sequence ID" value="EHJ60899.1"/>
    <property type="molecule type" value="Genomic_DNA"/>
</dbReference>
<dbReference type="AlphaFoldDB" id="G6ECI8"/>
<dbReference type="Gene3D" id="3.40.50.720">
    <property type="entry name" value="NAD(P)-binding Rossmann-like Domain"/>
    <property type="match status" value="1"/>
</dbReference>
<evidence type="ECO:0008006" key="4">
    <source>
        <dbReference type="Google" id="ProtNLM"/>
    </source>
</evidence>
<dbReference type="RefSeq" id="WP_007012974.1">
    <property type="nucleotide sequence ID" value="NZ_AGFM01000029.1"/>
</dbReference>
<evidence type="ECO:0000256" key="1">
    <source>
        <dbReference type="ARBA" id="ARBA00006484"/>
    </source>
</evidence>